<evidence type="ECO:0000256" key="6">
    <source>
        <dbReference type="ARBA" id="ARBA00022989"/>
    </source>
</evidence>
<dbReference type="PANTHER" id="PTHR21137:SF35">
    <property type="entry name" value="ODORANT RECEPTOR 19A-RELATED"/>
    <property type="match status" value="1"/>
</dbReference>
<protein>
    <recommendedName>
        <fullName evidence="10">Odorant receptor</fullName>
    </recommendedName>
</protein>
<feature type="transmembrane region" description="Helical" evidence="10">
    <location>
        <begin position="234"/>
        <end position="254"/>
    </location>
</feature>
<keyword evidence="6 10" id="KW-1133">Transmembrane helix</keyword>
<sequence>MVQMEGQHLEVTLGFNSFAVESILADNLNDFCEVVYVAMSDVTLSVKFLTLFLVRKQLLELAAILKRLDNSAKTKEEITVLQEGIDASKKCFLIVWRLFYSAFVTSHLVVIFSAERRLMYPAWFPLDYKASWTNFCIVYGYQTIGFLVQCTQACSVDTYPLAYIRVLTAHMRALSIRIQRIGFNTNSSDSPENMHLTKDEMERNYAELVSCIKDHKTIIELFSTIQKTISGTSLIQFVGTGFSQCSIGVYMLYVGFNPSIMLNMTIFFVAVTLETLILCYCGDLFCQECEELSKAIYNCNWTVQSSEFKKALRIFLFHSQRESVLKAGNLVPVNLQTFLMAMKSSYSMFTLLSSFK</sequence>
<proteinExistence type="evidence at transcript level"/>
<keyword evidence="9 10" id="KW-0807">Transducer</keyword>
<dbReference type="GO" id="GO:0007165">
    <property type="term" value="P:signal transduction"/>
    <property type="evidence" value="ECO:0007669"/>
    <property type="project" value="UniProtKB-KW"/>
</dbReference>
<keyword evidence="4 10" id="KW-0812">Transmembrane</keyword>
<evidence type="ECO:0000256" key="5">
    <source>
        <dbReference type="ARBA" id="ARBA00022725"/>
    </source>
</evidence>
<dbReference type="GO" id="GO:0005886">
    <property type="term" value="C:plasma membrane"/>
    <property type="evidence" value="ECO:0007669"/>
    <property type="project" value="UniProtKB-SubCell"/>
</dbReference>
<reference evidence="11" key="2">
    <citation type="submission" date="2022-05" db="EMBL/GenBank/DDBJ databases">
        <authorList>
            <person name="Segura Leon O.L."/>
            <person name="Torres Huerta B."/>
            <person name="Meza Hernandez S.J."/>
        </authorList>
    </citation>
    <scope>NUCLEOTIDE SEQUENCE</scope>
</reference>
<evidence type="ECO:0000256" key="1">
    <source>
        <dbReference type="ARBA" id="ARBA00004651"/>
    </source>
</evidence>
<keyword evidence="2" id="KW-1003">Cell membrane</keyword>
<gene>
    <name evidence="11" type="primary">OR2a</name>
</gene>
<dbReference type="EMBL" id="ON420003">
    <property type="protein sequence ID" value="UZH23374.1"/>
    <property type="molecule type" value="mRNA"/>
</dbReference>
<evidence type="ECO:0000256" key="8">
    <source>
        <dbReference type="ARBA" id="ARBA00023170"/>
    </source>
</evidence>
<dbReference type="InterPro" id="IPR004117">
    <property type="entry name" value="7tm6_olfct_rcpt"/>
</dbReference>
<comment type="caution">
    <text evidence="10">Lacks conserved residue(s) required for the propagation of feature annotation.</text>
</comment>
<dbReference type="GO" id="GO:0005549">
    <property type="term" value="F:odorant binding"/>
    <property type="evidence" value="ECO:0007669"/>
    <property type="project" value="InterPro"/>
</dbReference>
<dbReference type="GO" id="GO:0004984">
    <property type="term" value="F:olfactory receptor activity"/>
    <property type="evidence" value="ECO:0007669"/>
    <property type="project" value="InterPro"/>
</dbReference>
<feature type="transmembrane region" description="Helical" evidence="10">
    <location>
        <begin position="260"/>
        <end position="281"/>
    </location>
</feature>
<comment type="subcellular location">
    <subcellularLocation>
        <location evidence="1 10">Cell membrane</location>
        <topology evidence="1 10">Multi-pass membrane protein</topology>
    </subcellularLocation>
</comment>
<keyword evidence="3 10" id="KW-0716">Sensory transduction</keyword>
<evidence type="ECO:0000256" key="10">
    <source>
        <dbReference type="RuleBase" id="RU351113"/>
    </source>
</evidence>
<organism evidence="11">
    <name type="scientific">Anastrepha ludens</name>
    <name type="common">Mexican fruit fly</name>
    <dbReference type="NCBI Taxonomy" id="28586"/>
    <lineage>
        <taxon>Eukaryota</taxon>
        <taxon>Metazoa</taxon>
        <taxon>Ecdysozoa</taxon>
        <taxon>Arthropoda</taxon>
        <taxon>Hexapoda</taxon>
        <taxon>Insecta</taxon>
        <taxon>Pterygota</taxon>
        <taxon>Neoptera</taxon>
        <taxon>Endopterygota</taxon>
        <taxon>Diptera</taxon>
        <taxon>Brachycera</taxon>
        <taxon>Muscomorpha</taxon>
        <taxon>Tephritoidea</taxon>
        <taxon>Tephritidae</taxon>
        <taxon>Anastrepha</taxon>
    </lineage>
</organism>
<dbReference type="Pfam" id="PF02949">
    <property type="entry name" value="7tm_6"/>
    <property type="match status" value="1"/>
</dbReference>
<feature type="transmembrane region" description="Helical" evidence="10">
    <location>
        <begin position="94"/>
        <end position="114"/>
    </location>
</feature>
<keyword evidence="5 10" id="KW-0552">Olfaction</keyword>
<comment type="similarity">
    <text evidence="10">Belongs to the insect chemoreceptor superfamily. Heteromeric odorant receptor channel (TC 1.A.69) family.</text>
</comment>
<evidence type="ECO:0000256" key="7">
    <source>
        <dbReference type="ARBA" id="ARBA00023136"/>
    </source>
</evidence>
<keyword evidence="8 10" id="KW-0675">Receptor</keyword>
<evidence type="ECO:0000313" key="11">
    <source>
        <dbReference type="EMBL" id="UZH23374.1"/>
    </source>
</evidence>
<dbReference type="AlphaFoldDB" id="A0A9E8DAE5"/>
<evidence type="ECO:0000256" key="3">
    <source>
        <dbReference type="ARBA" id="ARBA00022606"/>
    </source>
</evidence>
<evidence type="ECO:0000256" key="2">
    <source>
        <dbReference type="ARBA" id="ARBA00022475"/>
    </source>
</evidence>
<name>A0A9E8DAE5_9MUSC</name>
<accession>A0A9E8DAE5</accession>
<reference evidence="11" key="1">
    <citation type="journal article" date="2022" name="Int. J. Mol. Sci.">
        <title>Identification of Candidate Chemosensory Gene Families by Head Transcriptomes Analysis in the Mexican Fruit Fly, Anastrepha ludens Loew (Diptera: Tephritidae).</title>
        <authorList>
            <person name="Segura-Leon O.L."/>
            <person name="Torres-Huerta B."/>
            <person name="Estrada-Perez A.R."/>
            <person name="Cibrian-Tovar J."/>
            <person name="Hernandez-Hernandez F.C."/>
            <person name="Cruz-Jaramillo J.L."/>
            <person name="Meza-Hernandez J.S."/>
            <person name="Sanchez-Galicia F."/>
        </authorList>
    </citation>
    <scope>NUCLEOTIDE SEQUENCE</scope>
</reference>
<keyword evidence="7 10" id="KW-0472">Membrane</keyword>
<evidence type="ECO:0000256" key="9">
    <source>
        <dbReference type="ARBA" id="ARBA00023224"/>
    </source>
</evidence>
<dbReference type="PANTHER" id="PTHR21137">
    <property type="entry name" value="ODORANT RECEPTOR"/>
    <property type="match status" value="1"/>
</dbReference>
<evidence type="ECO:0000256" key="4">
    <source>
        <dbReference type="ARBA" id="ARBA00022692"/>
    </source>
</evidence>